<dbReference type="AlphaFoldDB" id="A0A1G9F192"/>
<evidence type="ECO:0000313" key="1">
    <source>
        <dbReference type="EMBL" id="SDK82025.1"/>
    </source>
</evidence>
<sequence>MRSAITSGQTSSYLGFDLVMDDDLPEPIVLLAAKGYDADRIRDDEVVGSPPNGATNKIGMTCDIAGPSSGVPCSNCALWDIAIRSGALGGF</sequence>
<proteinExistence type="predicted"/>
<dbReference type="Proteomes" id="UP000199382">
    <property type="component" value="Unassembled WGS sequence"/>
</dbReference>
<reference evidence="1 2" key="1">
    <citation type="submission" date="2016-10" db="EMBL/GenBank/DDBJ databases">
        <authorList>
            <person name="de Groot N.N."/>
        </authorList>
    </citation>
    <scope>NUCLEOTIDE SEQUENCE [LARGE SCALE GENOMIC DNA]</scope>
    <source>
        <strain evidence="1 2">DSM 25294</strain>
    </source>
</reference>
<evidence type="ECO:0000313" key="2">
    <source>
        <dbReference type="Proteomes" id="UP000199382"/>
    </source>
</evidence>
<dbReference type="EMBL" id="FNEK01000055">
    <property type="protein sequence ID" value="SDK82025.1"/>
    <property type="molecule type" value="Genomic_DNA"/>
</dbReference>
<gene>
    <name evidence="1" type="ORF">SAMN04488026_105513</name>
</gene>
<keyword evidence="2" id="KW-1185">Reference proteome</keyword>
<accession>A0A1G9F192</accession>
<name>A0A1G9F192_9RHOB</name>
<organism evidence="1 2">
    <name type="scientific">Aliiruegeria lutimaris</name>
    <dbReference type="NCBI Taxonomy" id="571298"/>
    <lineage>
        <taxon>Bacteria</taxon>
        <taxon>Pseudomonadati</taxon>
        <taxon>Pseudomonadota</taxon>
        <taxon>Alphaproteobacteria</taxon>
        <taxon>Rhodobacterales</taxon>
        <taxon>Roseobacteraceae</taxon>
        <taxon>Aliiruegeria</taxon>
    </lineage>
</organism>
<protein>
    <submittedName>
        <fullName evidence="1">Uncharacterized protein</fullName>
    </submittedName>
</protein>